<comment type="caution">
    <text evidence="1">The sequence shown here is derived from an EMBL/GenBank/DDBJ whole genome shotgun (WGS) entry which is preliminary data.</text>
</comment>
<accession>K2R1B9</accession>
<evidence type="ECO:0000313" key="1">
    <source>
        <dbReference type="EMBL" id="EKF61647.1"/>
    </source>
</evidence>
<proteinExistence type="predicted"/>
<gene>
    <name evidence="1" type="ORF">QWE_00555</name>
</gene>
<sequence>MSDELKTVHFKGALTIKTATETHDRLLAAYRQAKAAGTALQIEIADDCDCDLTLPQLLLSAQKTAVREGVELHIRASDKGALFATLQRAGISAATGSADRLIINGDPR</sequence>
<dbReference type="STRING" id="1156935.QWE_00555"/>
<name>K2R1B9_9HYPH</name>
<keyword evidence="2" id="KW-1185">Reference proteome</keyword>
<dbReference type="AlphaFoldDB" id="K2R1B9"/>
<dbReference type="PATRIC" id="fig|1156935.5.peg.113"/>
<evidence type="ECO:0008006" key="3">
    <source>
        <dbReference type="Google" id="ProtNLM"/>
    </source>
</evidence>
<reference evidence="1 2" key="1">
    <citation type="journal article" date="2012" name="J. Bacteriol.">
        <title>Draft Genome Sequence of Agrobacterium albertimagni Strain AOL15.</title>
        <authorList>
            <person name="Trimble W.L."/>
            <person name="Phung le T."/>
            <person name="Meyer F."/>
            <person name="Gilbert J.A."/>
            <person name="Silver S."/>
        </authorList>
    </citation>
    <scope>NUCLEOTIDE SEQUENCE [LARGE SCALE GENOMIC DNA]</scope>
    <source>
        <strain evidence="1 2">AOL15</strain>
    </source>
</reference>
<protein>
    <recommendedName>
        <fullName evidence="3">STAS domain-containing protein</fullName>
    </recommendedName>
</protein>
<dbReference type="Proteomes" id="UP000007123">
    <property type="component" value="Unassembled WGS sequence"/>
</dbReference>
<dbReference type="OrthoDB" id="8301072at2"/>
<evidence type="ECO:0000313" key="2">
    <source>
        <dbReference type="Proteomes" id="UP000007123"/>
    </source>
</evidence>
<dbReference type="EMBL" id="ALJF01000001">
    <property type="protein sequence ID" value="EKF61647.1"/>
    <property type="molecule type" value="Genomic_DNA"/>
</dbReference>
<dbReference type="RefSeq" id="WP_006724102.1">
    <property type="nucleotide sequence ID" value="NZ_ALJF01000001.1"/>
</dbReference>
<organism evidence="1 2">
    <name type="scientific">Agrobacterium albertimagni AOL15</name>
    <dbReference type="NCBI Taxonomy" id="1156935"/>
    <lineage>
        <taxon>Bacteria</taxon>
        <taxon>Pseudomonadati</taxon>
        <taxon>Pseudomonadota</taxon>
        <taxon>Alphaproteobacteria</taxon>
        <taxon>Hyphomicrobiales</taxon>
        <taxon>Rhizobiaceae</taxon>
        <taxon>Rhizobium/Agrobacterium group</taxon>
        <taxon>Agrobacterium</taxon>
    </lineage>
</organism>